<accession>C5CHZ6</accession>
<protein>
    <submittedName>
        <fullName evidence="1">Cytoplasmic protein</fullName>
    </submittedName>
</protein>
<dbReference type="KEGG" id="kol:Kole_1130"/>
<name>C5CHZ6_KOSOT</name>
<dbReference type="Proteomes" id="UP000002382">
    <property type="component" value="Chromosome"/>
</dbReference>
<dbReference type="HOGENOM" id="CLU_2666860_0_0_0"/>
<keyword evidence="2" id="KW-1185">Reference proteome</keyword>
<evidence type="ECO:0000313" key="2">
    <source>
        <dbReference type="Proteomes" id="UP000002382"/>
    </source>
</evidence>
<proteinExistence type="predicted"/>
<organism evidence="1 2">
    <name type="scientific">Kosmotoga olearia (strain ATCC BAA-1733 / DSM 21960 / TBF 19.5.1)</name>
    <dbReference type="NCBI Taxonomy" id="521045"/>
    <lineage>
        <taxon>Bacteria</taxon>
        <taxon>Thermotogati</taxon>
        <taxon>Thermotogota</taxon>
        <taxon>Thermotogae</taxon>
        <taxon>Kosmotogales</taxon>
        <taxon>Kosmotogaceae</taxon>
        <taxon>Kosmotoga</taxon>
    </lineage>
</organism>
<dbReference type="EMBL" id="CP001634">
    <property type="protein sequence ID" value="ACR79832.1"/>
    <property type="molecule type" value="Genomic_DNA"/>
</dbReference>
<reference evidence="1 2" key="2">
    <citation type="journal article" date="2011" name="J. Bacteriol.">
        <title>Genome Sequence of Kosmotoga olearia Strain TBF 19.5.1, a Thermophilic Bacterium with a Wide Growth Temperature Range, Isolated from the Troll B Oil Platform in the North Sea.</title>
        <authorList>
            <person name="Swithers K.S."/>
            <person name="Dipippo J.L."/>
            <person name="Bruce D.C."/>
            <person name="Detter C."/>
            <person name="Tapia R."/>
            <person name="Han S."/>
            <person name="Goodwin L.A."/>
            <person name="Han J."/>
            <person name="Woyke T."/>
            <person name="Pitluck S."/>
            <person name="Pennacchio L."/>
            <person name="Nolan M."/>
            <person name="Mikhailova N."/>
            <person name="Land M.L."/>
            <person name="Nesbo C.L."/>
            <person name="Gogarten J.P."/>
            <person name="Noll K.M."/>
        </authorList>
    </citation>
    <scope>NUCLEOTIDE SEQUENCE [LARGE SCALE GENOMIC DNA]</scope>
    <source>
        <strain evidence="2">ATCC BAA-1733 / DSM 21960 / TBF 19.5.1</strain>
    </source>
</reference>
<evidence type="ECO:0000313" key="1">
    <source>
        <dbReference type="EMBL" id="ACR79832.1"/>
    </source>
</evidence>
<sequence length="87" mass="9623">MPFGDGTGPMGYGPMTGRGLGWCSTRFYPGRGFSPLRSSVWFNPNAPRYGWTGLRGPGLAWRHGWYGRGAGFGRGYGFGRGWGRGWW</sequence>
<reference evidence="1 2" key="1">
    <citation type="submission" date="2009-06" db="EMBL/GenBank/DDBJ databases">
        <title>Complete sequence of Thermotogales bacterium TBF 19.5.1.</title>
        <authorList>
            <consortium name="US DOE Joint Genome Institute"/>
            <person name="Lucas S."/>
            <person name="Copeland A."/>
            <person name="Lapidus A."/>
            <person name="Glavina del Rio T."/>
            <person name="Tice H."/>
            <person name="Bruce D."/>
            <person name="Goodwin L."/>
            <person name="Pitluck S."/>
            <person name="Chertkov O."/>
            <person name="Brettin T."/>
            <person name="Detter J.C."/>
            <person name="Han C."/>
            <person name="Schmutz J."/>
            <person name="Larimer F."/>
            <person name="Land M."/>
            <person name="Hauser L."/>
            <person name="Kyrpides N."/>
            <person name="Ovchinnikova G."/>
            <person name="Noll K."/>
        </authorList>
    </citation>
    <scope>NUCLEOTIDE SEQUENCE [LARGE SCALE GENOMIC DNA]</scope>
    <source>
        <strain evidence="2">ATCC BAA-1733 / DSM 21960 / TBF 19.5.1</strain>
    </source>
</reference>
<dbReference type="AlphaFoldDB" id="C5CHZ6"/>
<dbReference type="RefSeq" id="WP_015868490.1">
    <property type="nucleotide sequence ID" value="NC_012785.1"/>
</dbReference>
<gene>
    <name evidence="1" type="ordered locus">Kole_1130</name>
</gene>
<dbReference type="STRING" id="521045.Kole_1130"/>